<evidence type="ECO:0000313" key="1">
    <source>
        <dbReference type="EMBL" id="EST49008.1"/>
    </source>
</evidence>
<dbReference type="AlphaFoldDB" id="V6LXN1"/>
<proteinExistence type="predicted"/>
<reference evidence="1" key="1">
    <citation type="journal article" date="2014" name="PLoS Genet.">
        <title>The Genome of Spironucleus salmonicida Highlights a Fish Pathogen Adapted to Fluctuating Environments.</title>
        <authorList>
            <person name="Xu F."/>
            <person name="Jerlstrom-Hultqvist J."/>
            <person name="Einarsson E."/>
            <person name="Astvaldsson A."/>
            <person name="Svard S.G."/>
            <person name="Andersson J.O."/>
        </authorList>
    </citation>
    <scope>NUCLEOTIDE SEQUENCE</scope>
</reference>
<accession>V6LXN1</accession>
<organism evidence="1">
    <name type="scientific">Spironucleus salmonicida</name>
    <dbReference type="NCBI Taxonomy" id="348837"/>
    <lineage>
        <taxon>Eukaryota</taxon>
        <taxon>Metamonada</taxon>
        <taxon>Diplomonadida</taxon>
        <taxon>Hexamitidae</taxon>
        <taxon>Hexamitinae</taxon>
        <taxon>Spironucleus</taxon>
    </lineage>
</organism>
<name>V6LXN1_9EUKA</name>
<sequence>MDNWDFGNRVPAFVHSDSWVDSLVCQKGQIGIYENQMSDATLSRFWLAQSLITVTMRFTISRFSDEIVRIN</sequence>
<dbReference type="EMBL" id="KI545967">
    <property type="protein sequence ID" value="EST49008.1"/>
    <property type="molecule type" value="Genomic_DNA"/>
</dbReference>
<protein>
    <submittedName>
        <fullName evidence="1">Uncharacterized protein</fullName>
    </submittedName>
</protein>
<gene>
    <name evidence="1" type="ORF">SS50377_10737</name>
</gene>